<keyword evidence="6" id="KW-0238">DNA-binding</keyword>
<dbReference type="PROSITE" id="PS51192">
    <property type="entry name" value="HELICASE_ATP_BIND_1"/>
    <property type="match status" value="1"/>
</dbReference>
<dbReference type="InterPro" id="IPR000330">
    <property type="entry name" value="SNF2_N"/>
</dbReference>
<dbReference type="GO" id="GO:0005634">
    <property type="term" value="C:nucleus"/>
    <property type="evidence" value="ECO:0007669"/>
    <property type="project" value="UniProtKB-SubCell"/>
</dbReference>
<evidence type="ECO:0000313" key="10">
    <source>
        <dbReference type="EMBL" id="CAD6997226.1"/>
    </source>
</evidence>
<accession>A0A811UGX5</accession>
<feature type="region of interest" description="Disordered" evidence="8">
    <location>
        <begin position="397"/>
        <end position="418"/>
    </location>
</feature>
<dbReference type="GO" id="GO:0004386">
    <property type="term" value="F:helicase activity"/>
    <property type="evidence" value="ECO:0007669"/>
    <property type="project" value="UniProtKB-KW"/>
</dbReference>
<evidence type="ECO:0000256" key="7">
    <source>
        <dbReference type="ARBA" id="ARBA00023242"/>
    </source>
</evidence>
<dbReference type="InterPro" id="IPR038718">
    <property type="entry name" value="SNF2-like_sf"/>
</dbReference>
<dbReference type="EMBL" id="CAJHJT010000012">
    <property type="protein sequence ID" value="CAD6997226.1"/>
    <property type="molecule type" value="Genomic_DNA"/>
</dbReference>
<dbReference type="InterPro" id="IPR027417">
    <property type="entry name" value="P-loop_NTPase"/>
</dbReference>
<dbReference type="OrthoDB" id="9900844at2759"/>
<keyword evidence="3" id="KW-0547">Nucleotide-binding</keyword>
<evidence type="ECO:0000256" key="6">
    <source>
        <dbReference type="ARBA" id="ARBA00023125"/>
    </source>
</evidence>
<protein>
    <submittedName>
        <fullName evidence="10">(Mediterranean fruit fly) hypothetical protein</fullName>
    </submittedName>
</protein>
<sequence>MNRLCDSISLSSESESSDVEAVDESKSRIKPMLRPEQLATVTREAQRNETERIRRLEKKHKVLTKLLKERPDVQDDNHLILDYNEETKTFIKVHPDIAKHLKQHQRDGVKFMYDSCYGGVEALKRLIALLHTVISYKELKTSKVLVLCPKSTVMNWADEIDRWLGPLKPKYYTFHDTSDINDKIQILKDWSMASPSAAGILLIGYEAFRTLVFYHSYKNRSIAQSRLENIRNDVDKYLLSPGADLVVCDEGHIIKNSKSAISLAVSQIKTQKRIVLTGTPIQNNLKEYYSMVNFINHYFWERKKNLLICMRILLNGQHKDSSKRDIQVMKQRSFVLHKKLSKFVQVQAILYEHILAIISKKEDRGKGLITDYTCLRKIWTHPKVLEDAWKNAMAQKHRKDPKACKNQAVNSDDDQPDDVYDSQTGVISVTNDWWRSLLTEKIWKPFCLAISCAQCLKY</sequence>
<dbReference type="InterPro" id="IPR044574">
    <property type="entry name" value="ARIP4-like"/>
</dbReference>
<keyword evidence="4" id="KW-0378">Hydrolase</keyword>
<dbReference type="GO" id="GO:0005524">
    <property type="term" value="F:ATP binding"/>
    <property type="evidence" value="ECO:0007669"/>
    <property type="project" value="UniProtKB-KW"/>
</dbReference>
<dbReference type="Proteomes" id="UP000606786">
    <property type="component" value="Unassembled WGS sequence"/>
</dbReference>
<dbReference type="PANTHER" id="PTHR45797:SF3">
    <property type="entry name" value="TRANSCRIPTIONAL REGULATOR ATRX HOMOLOG"/>
    <property type="match status" value="1"/>
</dbReference>
<reference evidence="10" key="1">
    <citation type="submission" date="2020-11" db="EMBL/GenBank/DDBJ databases">
        <authorList>
            <person name="Whitehead M."/>
        </authorList>
    </citation>
    <scope>NUCLEOTIDE SEQUENCE</scope>
    <source>
        <strain evidence="10">EGII</strain>
    </source>
</reference>
<evidence type="ECO:0000259" key="9">
    <source>
        <dbReference type="PROSITE" id="PS51192"/>
    </source>
</evidence>
<comment type="similarity">
    <text evidence="2">Belongs to the SNF2/RAD54 helicase family.</text>
</comment>
<dbReference type="AlphaFoldDB" id="A0A811UGX5"/>
<dbReference type="Pfam" id="PF00176">
    <property type="entry name" value="SNF2-rel_dom"/>
    <property type="match status" value="1"/>
</dbReference>
<feature type="domain" description="Helicase ATP-binding" evidence="9">
    <location>
        <begin position="126"/>
        <end position="298"/>
    </location>
</feature>
<comment type="subcellular location">
    <subcellularLocation>
        <location evidence="1">Nucleus</location>
    </subcellularLocation>
</comment>
<evidence type="ECO:0000313" key="11">
    <source>
        <dbReference type="Proteomes" id="UP000606786"/>
    </source>
</evidence>
<keyword evidence="11" id="KW-1185">Reference proteome</keyword>
<keyword evidence="5" id="KW-0067">ATP-binding</keyword>
<keyword evidence="7" id="KW-0539">Nucleus</keyword>
<dbReference type="GO" id="GO:0016887">
    <property type="term" value="F:ATP hydrolysis activity"/>
    <property type="evidence" value="ECO:0007669"/>
    <property type="project" value="InterPro"/>
</dbReference>
<proteinExistence type="inferred from homology"/>
<dbReference type="SMART" id="SM00487">
    <property type="entry name" value="DEXDc"/>
    <property type="match status" value="1"/>
</dbReference>
<keyword evidence="4" id="KW-0347">Helicase</keyword>
<evidence type="ECO:0000256" key="5">
    <source>
        <dbReference type="ARBA" id="ARBA00022840"/>
    </source>
</evidence>
<evidence type="ECO:0000256" key="3">
    <source>
        <dbReference type="ARBA" id="ARBA00022741"/>
    </source>
</evidence>
<comment type="caution">
    <text evidence="10">The sequence shown here is derived from an EMBL/GenBank/DDBJ whole genome shotgun (WGS) entry which is preliminary data.</text>
</comment>
<dbReference type="GO" id="GO:0003677">
    <property type="term" value="F:DNA binding"/>
    <property type="evidence" value="ECO:0007669"/>
    <property type="project" value="UniProtKB-KW"/>
</dbReference>
<evidence type="ECO:0000256" key="4">
    <source>
        <dbReference type="ARBA" id="ARBA00022806"/>
    </source>
</evidence>
<feature type="region of interest" description="Disordered" evidence="8">
    <location>
        <begin position="1"/>
        <end position="28"/>
    </location>
</feature>
<dbReference type="Gene3D" id="3.40.50.10810">
    <property type="entry name" value="Tandem AAA-ATPase domain"/>
    <property type="match status" value="1"/>
</dbReference>
<dbReference type="SUPFAM" id="SSF52540">
    <property type="entry name" value="P-loop containing nucleoside triphosphate hydrolases"/>
    <property type="match status" value="1"/>
</dbReference>
<gene>
    <name evidence="10" type="ORF">CCAP1982_LOCUS5861</name>
</gene>
<evidence type="ECO:0000256" key="1">
    <source>
        <dbReference type="ARBA" id="ARBA00004123"/>
    </source>
</evidence>
<evidence type="ECO:0000256" key="8">
    <source>
        <dbReference type="SAM" id="MobiDB-lite"/>
    </source>
</evidence>
<dbReference type="InterPro" id="IPR014001">
    <property type="entry name" value="Helicase_ATP-bd"/>
</dbReference>
<dbReference type="PANTHER" id="PTHR45797">
    <property type="entry name" value="RAD54-LIKE"/>
    <property type="match status" value="1"/>
</dbReference>
<evidence type="ECO:0000256" key="2">
    <source>
        <dbReference type="ARBA" id="ARBA00007025"/>
    </source>
</evidence>
<name>A0A811UGX5_CERCA</name>
<organism evidence="10 11">
    <name type="scientific">Ceratitis capitata</name>
    <name type="common">Mediterranean fruit fly</name>
    <name type="synonym">Tephritis capitata</name>
    <dbReference type="NCBI Taxonomy" id="7213"/>
    <lineage>
        <taxon>Eukaryota</taxon>
        <taxon>Metazoa</taxon>
        <taxon>Ecdysozoa</taxon>
        <taxon>Arthropoda</taxon>
        <taxon>Hexapoda</taxon>
        <taxon>Insecta</taxon>
        <taxon>Pterygota</taxon>
        <taxon>Neoptera</taxon>
        <taxon>Endopterygota</taxon>
        <taxon>Diptera</taxon>
        <taxon>Brachycera</taxon>
        <taxon>Muscomorpha</taxon>
        <taxon>Tephritoidea</taxon>
        <taxon>Tephritidae</taxon>
        <taxon>Ceratitis</taxon>
        <taxon>Ceratitis</taxon>
    </lineage>
</organism>
<feature type="compositionally biased region" description="Low complexity" evidence="8">
    <location>
        <begin position="1"/>
        <end position="14"/>
    </location>
</feature>